<dbReference type="Pfam" id="PF08545">
    <property type="entry name" value="ACP_syn_III"/>
    <property type="match status" value="1"/>
</dbReference>
<organism evidence="16 17">
    <name type="scientific">Blastopirellula marina</name>
    <dbReference type="NCBI Taxonomy" id="124"/>
    <lineage>
        <taxon>Bacteria</taxon>
        <taxon>Pseudomonadati</taxon>
        <taxon>Planctomycetota</taxon>
        <taxon>Planctomycetia</taxon>
        <taxon>Pirellulales</taxon>
        <taxon>Pirellulaceae</taxon>
        <taxon>Blastopirellula</taxon>
    </lineage>
</organism>
<comment type="subunit">
    <text evidence="12">Homodimer.</text>
</comment>
<proteinExistence type="inferred from homology"/>
<evidence type="ECO:0000256" key="13">
    <source>
        <dbReference type="SAM" id="MobiDB-lite"/>
    </source>
</evidence>
<comment type="catalytic activity">
    <reaction evidence="11">
        <text>malonyl-[ACP] + acetyl-CoA + H(+) = 3-oxobutanoyl-[ACP] + CO2 + CoA</text>
        <dbReference type="Rhea" id="RHEA:12080"/>
        <dbReference type="Rhea" id="RHEA-COMP:9623"/>
        <dbReference type="Rhea" id="RHEA-COMP:9625"/>
        <dbReference type="ChEBI" id="CHEBI:15378"/>
        <dbReference type="ChEBI" id="CHEBI:16526"/>
        <dbReference type="ChEBI" id="CHEBI:57287"/>
        <dbReference type="ChEBI" id="CHEBI:57288"/>
        <dbReference type="ChEBI" id="CHEBI:78449"/>
        <dbReference type="ChEBI" id="CHEBI:78450"/>
        <dbReference type="EC" id="2.3.1.180"/>
    </reaction>
    <physiologicalReaction direction="left-to-right" evidence="11">
        <dbReference type="Rhea" id="RHEA:12081"/>
    </physiologicalReaction>
</comment>
<evidence type="ECO:0000256" key="12">
    <source>
        <dbReference type="HAMAP-Rule" id="MF_01815"/>
    </source>
</evidence>
<dbReference type="GO" id="GO:0033818">
    <property type="term" value="F:beta-ketoacyl-acyl-carrier-protein synthase III activity"/>
    <property type="evidence" value="ECO:0007669"/>
    <property type="project" value="UniProtKB-UniRule"/>
</dbReference>
<comment type="domain">
    <text evidence="12">The last Arg residue of the ACP-binding site is essential for the weak association between ACP/AcpP and FabH.</text>
</comment>
<dbReference type="InterPro" id="IPR013751">
    <property type="entry name" value="ACP_syn_III_N"/>
</dbReference>
<dbReference type="InterPro" id="IPR013747">
    <property type="entry name" value="ACP_syn_III_C"/>
</dbReference>
<evidence type="ECO:0000256" key="5">
    <source>
        <dbReference type="ARBA" id="ARBA00022679"/>
    </source>
</evidence>
<dbReference type="PANTHER" id="PTHR43091:SF1">
    <property type="entry name" value="BETA-KETOACYL-[ACYL-CARRIER-PROTEIN] SYNTHASE III, CHLOROPLASTIC"/>
    <property type="match status" value="1"/>
</dbReference>
<dbReference type="HAMAP" id="MF_01815">
    <property type="entry name" value="FabH"/>
    <property type="match status" value="1"/>
</dbReference>
<comment type="function">
    <text evidence="12">Catalyzes the condensation reaction of fatty acid synthesis by the addition to an acyl acceptor of two carbons from malonyl-ACP. Catalyzes the first condensation reaction which initiates fatty acid synthesis and may therefore play a role in governing the total rate of fatty acid production. Possesses both acetoacetyl-ACP synthase and acetyl transacylase activities. Its substrate specificity determines the biosynthesis of branched-chain and/or straight-chain of fatty acids.</text>
</comment>
<feature type="domain" description="Beta-ketoacyl-[acyl-carrier-protein] synthase III N-terminal" evidence="15">
    <location>
        <begin position="134"/>
        <end position="212"/>
    </location>
</feature>
<dbReference type="CDD" id="cd00830">
    <property type="entry name" value="KAS_III"/>
    <property type="match status" value="1"/>
</dbReference>
<keyword evidence="10 12" id="KW-0012">Acyltransferase</keyword>
<feature type="region of interest" description="Disordered" evidence="13">
    <location>
        <begin position="1"/>
        <end position="23"/>
    </location>
</feature>
<feature type="active site" evidence="12">
    <location>
        <position position="310"/>
    </location>
</feature>
<dbReference type="EC" id="2.3.1.180" evidence="3 12"/>
<evidence type="ECO:0000259" key="15">
    <source>
        <dbReference type="Pfam" id="PF08545"/>
    </source>
</evidence>
<keyword evidence="6 12" id="KW-0276">Fatty acid metabolism</keyword>
<comment type="similarity">
    <text evidence="2 12">Belongs to the thiolase-like superfamily. FabH family.</text>
</comment>
<accession>A0A2S8FKI0</accession>
<evidence type="ECO:0000256" key="3">
    <source>
        <dbReference type="ARBA" id="ARBA00012333"/>
    </source>
</evidence>
<evidence type="ECO:0000256" key="4">
    <source>
        <dbReference type="ARBA" id="ARBA00022516"/>
    </source>
</evidence>
<dbReference type="SUPFAM" id="SSF53901">
    <property type="entry name" value="Thiolase-like"/>
    <property type="match status" value="1"/>
</dbReference>
<dbReference type="InterPro" id="IPR004655">
    <property type="entry name" value="FabH"/>
</dbReference>
<protein>
    <recommendedName>
        <fullName evidence="3 12">Beta-ketoacyl-[acyl-carrier-protein] synthase III</fullName>
        <shortName evidence="12">Beta-ketoacyl-ACP synthase III</shortName>
        <shortName evidence="12">KAS III</shortName>
        <ecNumber evidence="3 12">2.3.1.180</ecNumber>
    </recommendedName>
    <alternativeName>
        <fullName evidence="12">3-oxoacyl-[acyl-carrier-protein] synthase 3</fullName>
    </alternativeName>
    <alternativeName>
        <fullName evidence="12">3-oxoacyl-[acyl-carrier-protein] synthase III</fullName>
    </alternativeName>
</protein>
<name>A0A2S8FKI0_9BACT</name>
<dbReference type="EMBL" id="PUHY01000012">
    <property type="protein sequence ID" value="PQO32663.1"/>
    <property type="molecule type" value="Genomic_DNA"/>
</dbReference>
<keyword evidence="7 12" id="KW-0443">Lipid metabolism</keyword>
<keyword evidence="5 12" id="KW-0808">Transferase</keyword>
<keyword evidence="12" id="KW-0963">Cytoplasm</keyword>
<comment type="caution">
    <text evidence="16">The sequence shown here is derived from an EMBL/GenBank/DDBJ whole genome shotgun (WGS) entry which is preliminary data.</text>
</comment>
<dbReference type="OrthoDB" id="9815506at2"/>
<sequence length="353" mass="37408">MATAQPNSSPRSEGTSARPVPSGRSHLRSLLGFQILGTGSYVPDKVVPNEDLSSLGCDPEWIIQRTGIRERRHAPENIATSDMAYEAAVAALESAGVDSQEIDLIVVGTFTPDSLTPSTACRLQQRLGIRAAAMDVSAACAGFLYAMITAAQFIKTGTSRRALVVGADLLSRIANPNDKKTYPLFGDGAGAVVLGPGNGEQGMVSYTLGSEGEGADMLCVPGGGSKEPLTPENLAEGKQYLQMDGRGVFKWAVRVIEDSIRDVLDDADLVPDDISLVLLHQANVRIIDAACENLGFPREKMIVNLDQYGNTSAGSVPIVLDEAARKGLIQPGDRLLMCGFGAGLSWGTTVFQW</sequence>
<dbReference type="PANTHER" id="PTHR43091">
    <property type="entry name" value="3-OXOACYL-[ACYL-CARRIER-PROTEIN] SYNTHASE"/>
    <property type="match status" value="1"/>
</dbReference>
<feature type="compositionally biased region" description="Polar residues" evidence="13">
    <location>
        <begin position="1"/>
        <end position="15"/>
    </location>
</feature>
<dbReference type="GO" id="GO:0004315">
    <property type="term" value="F:3-oxoacyl-[acyl-carrier-protein] synthase activity"/>
    <property type="evidence" value="ECO:0007669"/>
    <property type="project" value="InterPro"/>
</dbReference>
<evidence type="ECO:0000256" key="2">
    <source>
        <dbReference type="ARBA" id="ARBA00008642"/>
    </source>
</evidence>
<feature type="region of interest" description="ACP-binding" evidence="12">
    <location>
        <begin position="281"/>
        <end position="285"/>
    </location>
</feature>
<dbReference type="GO" id="GO:0005737">
    <property type="term" value="C:cytoplasm"/>
    <property type="evidence" value="ECO:0007669"/>
    <property type="project" value="UniProtKB-SubCell"/>
</dbReference>
<gene>
    <name evidence="12" type="primary">fabH</name>
    <name evidence="16" type="ORF">C5Y83_20910</name>
</gene>
<dbReference type="RefSeq" id="WP_105331675.1">
    <property type="nucleotide sequence ID" value="NZ_PUHY01000012.1"/>
</dbReference>
<comment type="pathway">
    <text evidence="1 12">Lipid metabolism; fatty acid biosynthesis.</text>
</comment>
<dbReference type="Gene3D" id="3.40.47.10">
    <property type="match status" value="1"/>
</dbReference>
<evidence type="ECO:0000259" key="14">
    <source>
        <dbReference type="Pfam" id="PF08541"/>
    </source>
</evidence>
<evidence type="ECO:0000256" key="6">
    <source>
        <dbReference type="ARBA" id="ARBA00022832"/>
    </source>
</evidence>
<dbReference type="InterPro" id="IPR016039">
    <property type="entry name" value="Thiolase-like"/>
</dbReference>
<evidence type="ECO:0000313" key="17">
    <source>
        <dbReference type="Proteomes" id="UP000238322"/>
    </source>
</evidence>
<dbReference type="Pfam" id="PF08541">
    <property type="entry name" value="ACP_syn_III_C"/>
    <property type="match status" value="1"/>
</dbReference>
<feature type="active site" evidence="12">
    <location>
        <position position="280"/>
    </location>
</feature>
<evidence type="ECO:0000256" key="8">
    <source>
        <dbReference type="ARBA" id="ARBA00023160"/>
    </source>
</evidence>
<evidence type="ECO:0000256" key="7">
    <source>
        <dbReference type="ARBA" id="ARBA00023098"/>
    </source>
</evidence>
<reference evidence="16 17" key="1">
    <citation type="submission" date="2018-02" db="EMBL/GenBank/DDBJ databases">
        <title>Comparative genomes isolates from brazilian mangrove.</title>
        <authorList>
            <person name="Araujo J.E."/>
            <person name="Taketani R.G."/>
            <person name="Silva M.C.P."/>
            <person name="Loureco M.V."/>
            <person name="Andreote F.D."/>
        </authorList>
    </citation>
    <scope>NUCLEOTIDE SEQUENCE [LARGE SCALE GENOMIC DNA]</scope>
    <source>
        <strain evidence="16 17">Hex-1 MGV</strain>
    </source>
</reference>
<dbReference type="NCBIfam" id="TIGR00747">
    <property type="entry name" value="fabH"/>
    <property type="match status" value="1"/>
</dbReference>
<feature type="active site" evidence="12">
    <location>
        <position position="140"/>
    </location>
</feature>
<comment type="subcellular location">
    <subcellularLocation>
        <location evidence="12">Cytoplasm</location>
    </subcellularLocation>
</comment>
<dbReference type="Proteomes" id="UP000238322">
    <property type="component" value="Unassembled WGS sequence"/>
</dbReference>
<feature type="domain" description="Beta-ketoacyl-[acyl-carrier-protein] synthase III C-terminal" evidence="14">
    <location>
        <begin position="264"/>
        <end position="353"/>
    </location>
</feature>
<evidence type="ECO:0000256" key="9">
    <source>
        <dbReference type="ARBA" id="ARBA00023268"/>
    </source>
</evidence>
<evidence type="ECO:0000256" key="1">
    <source>
        <dbReference type="ARBA" id="ARBA00005194"/>
    </source>
</evidence>
<dbReference type="GO" id="GO:0006633">
    <property type="term" value="P:fatty acid biosynthetic process"/>
    <property type="evidence" value="ECO:0007669"/>
    <property type="project" value="UniProtKB-UniRule"/>
</dbReference>
<dbReference type="AlphaFoldDB" id="A0A2S8FKI0"/>
<keyword evidence="9 12" id="KW-0511">Multifunctional enzyme</keyword>
<keyword evidence="8 12" id="KW-0275">Fatty acid biosynthesis</keyword>
<evidence type="ECO:0000256" key="10">
    <source>
        <dbReference type="ARBA" id="ARBA00023315"/>
    </source>
</evidence>
<dbReference type="NCBIfam" id="NF006829">
    <property type="entry name" value="PRK09352.1"/>
    <property type="match status" value="1"/>
</dbReference>
<evidence type="ECO:0000256" key="11">
    <source>
        <dbReference type="ARBA" id="ARBA00051096"/>
    </source>
</evidence>
<dbReference type="UniPathway" id="UPA00094"/>
<keyword evidence="4 12" id="KW-0444">Lipid biosynthesis</keyword>
<evidence type="ECO:0000313" key="16">
    <source>
        <dbReference type="EMBL" id="PQO32663.1"/>
    </source>
</evidence>
<dbReference type="FunFam" id="3.40.47.10:FF:000004">
    <property type="entry name" value="3-oxoacyl-[acyl-carrier-protein] synthase 3"/>
    <property type="match status" value="1"/>
</dbReference>